<evidence type="ECO:0000256" key="1">
    <source>
        <dbReference type="SAM" id="MobiDB-lite"/>
    </source>
</evidence>
<accession>A0ABS8T4W5</accession>
<comment type="caution">
    <text evidence="2">The sequence shown here is derived from an EMBL/GenBank/DDBJ whole genome shotgun (WGS) entry which is preliminary data.</text>
</comment>
<feature type="compositionally biased region" description="Basic and acidic residues" evidence="1">
    <location>
        <begin position="41"/>
        <end position="52"/>
    </location>
</feature>
<gene>
    <name evidence="2" type="ORF">HAX54_002082</name>
</gene>
<evidence type="ECO:0000313" key="2">
    <source>
        <dbReference type="EMBL" id="MCD7465886.1"/>
    </source>
</evidence>
<dbReference type="Proteomes" id="UP000823775">
    <property type="component" value="Unassembled WGS sequence"/>
</dbReference>
<reference evidence="2 3" key="1">
    <citation type="journal article" date="2021" name="BMC Genomics">
        <title>Datura genome reveals duplications of psychoactive alkaloid biosynthetic genes and high mutation rate following tissue culture.</title>
        <authorList>
            <person name="Rajewski A."/>
            <person name="Carter-House D."/>
            <person name="Stajich J."/>
            <person name="Litt A."/>
        </authorList>
    </citation>
    <scope>NUCLEOTIDE SEQUENCE [LARGE SCALE GENOMIC DNA]</scope>
    <source>
        <strain evidence="2">AR-01</strain>
    </source>
</reference>
<protein>
    <submittedName>
        <fullName evidence="2">Uncharacterized protein</fullName>
    </submittedName>
</protein>
<dbReference type="EMBL" id="JACEIK010001092">
    <property type="protein sequence ID" value="MCD7465886.1"/>
    <property type="molecule type" value="Genomic_DNA"/>
</dbReference>
<feature type="non-terminal residue" evidence="2">
    <location>
        <position position="1"/>
    </location>
</feature>
<keyword evidence="3" id="KW-1185">Reference proteome</keyword>
<organism evidence="2 3">
    <name type="scientific">Datura stramonium</name>
    <name type="common">Jimsonweed</name>
    <name type="synonym">Common thornapple</name>
    <dbReference type="NCBI Taxonomy" id="4076"/>
    <lineage>
        <taxon>Eukaryota</taxon>
        <taxon>Viridiplantae</taxon>
        <taxon>Streptophyta</taxon>
        <taxon>Embryophyta</taxon>
        <taxon>Tracheophyta</taxon>
        <taxon>Spermatophyta</taxon>
        <taxon>Magnoliopsida</taxon>
        <taxon>eudicotyledons</taxon>
        <taxon>Gunneridae</taxon>
        <taxon>Pentapetalae</taxon>
        <taxon>asterids</taxon>
        <taxon>lamiids</taxon>
        <taxon>Solanales</taxon>
        <taxon>Solanaceae</taxon>
        <taxon>Solanoideae</taxon>
        <taxon>Datureae</taxon>
        <taxon>Datura</taxon>
    </lineage>
</organism>
<sequence>RQKETLPSDTVPNHRNEGHCMDITIRREIVLDEEPITDRGVAAKKESTDLKRQVPQQSNKKSNESRLQEFMALLN</sequence>
<evidence type="ECO:0000313" key="3">
    <source>
        <dbReference type="Proteomes" id="UP000823775"/>
    </source>
</evidence>
<name>A0ABS8T4W5_DATST</name>
<feature type="region of interest" description="Disordered" evidence="1">
    <location>
        <begin position="36"/>
        <end position="75"/>
    </location>
</feature>
<proteinExistence type="predicted"/>